<protein>
    <submittedName>
        <fullName evidence="1">Uncharacterized protein</fullName>
    </submittedName>
</protein>
<evidence type="ECO:0000313" key="1">
    <source>
        <dbReference type="EMBL" id="KAF2626435.1"/>
    </source>
</evidence>
<comment type="caution">
    <text evidence="1">The sequence shown here is derived from an EMBL/GenBank/DDBJ whole genome shotgun (WGS) entry which is preliminary data.</text>
</comment>
<dbReference type="EMBL" id="MU006721">
    <property type="protein sequence ID" value="KAF2626435.1"/>
    <property type="molecule type" value="Genomic_DNA"/>
</dbReference>
<proteinExistence type="predicted"/>
<evidence type="ECO:0000313" key="2">
    <source>
        <dbReference type="Proteomes" id="UP000799754"/>
    </source>
</evidence>
<name>A0ACB6RWP3_9PLEO</name>
<dbReference type="Proteomes" id="UP000799754">
    <property type="component" value="Unassembled WGS sequence"/>
</dbReference>
<reference evidence="1" key="1">
    <citation type="journal article" date="2020" name="Stud. Mycol.">
        <title>101 Dothideomycetes genomes: a test case for predicting lifestyles and emergence of pathogens.</title>
        <authorList>
            <person name="Haridas S."/>
            <person name="Albert R."/>
            <person name="Binder M."/>
            <person name="Bloem J."/>
            <person name="Labutti K."/>
            <person name="Salamov A."/>
            <person name="Andreopoulos B."/>
            <person name="Baker S."/>
            <person name="Barry K."/>
            <person name="Bills G."/>
            <person name="Bluhm B."/>
            <person name="Cannon C."/>
            <person name="Castanera R."/>
            <person name="Culley D."/>
            <person name="Daum C."/>
            <person name="Ezra D."/>
            <person name="Gonzalez J."/>
            <person name="Henrissat B."/>
            <person name="Kuo A."/>
            <person name="Liang C."/>
            <person name="Lipzen A."/>
            <person name="Lutzoni F."/>
            <person name="Magnuson J."/>
            <person name="Mondo S."/>
            <person name="Nolan M."/>
            <person name="Ohm R."/>
            <person name="Pangilinan J."/>
            <person name="Park H.-J."/>
            <person name="Ramirez L."/>
            <person name="Alfaro M."/>
            <person name="Sun H."/>
            <person name="Tritt A."/>
            <person name="Yoshinaga Y."/>
            <person name="Zwiers L.-H."/>
            <person name="Turgeon B."/>
            <person name="Goodwin S."/>
            <person name="Spatafora J."/>
            <person name="Crous P."/>
            <person name="Grigoriev I."/>
        </authorList>
    </citation>
    <scope>NUCLEOTIDE SEQUENCE</scope>
    <source>
        <strain evidence="1">CBS 525.71</strain>
    </source>
</reference>
<sequence length="241" mass="26077">MITMILDTPKISHTADRNYNLYIITSNRCIASSIHYPPTPNIYGQKRVFTTSTHHTISLTPLPGPNRPNPTPKLQLFFLSFLPFSSLTSRLSPLSLATNPRTGLRLRSIPFPLPCPGTRSFGDVHRRTPRLSNVGMRIGTPRDSFVSMLLCRVLGGDVERSGRDAVLFSSGRSCKRGGEIAREPVSGSEVVLAPDMARRRVRASSSGSFCVGRSARELVGRSGVQGHGMATVSGSKGSKGA</sequence>
<gene>
    <name evidence="1" type="ORF">BU25DRAFT_98425</name>
</gene>
<keyword evidence="2" id="KW-1185">Reference proteome</keyword>
<organism evidence="1 2">
    <name type="scientific">Macroventuria anomochaeta</name>
    <dbReference type="NCBI Taxonomy" id="301207"/>
    <lineage>
        <taxon>Eukaryota</taxon>
        <taxon>Fungi</taxon>
        <taxon>Dikarya</taxon>
        <taxon>Ascomycota</taxon>
        <taxon>Pezizomycotina</taxon>
        <taxon>Dothideomycetes</taxon>
        <taxon>Pleosporomycetidae</taxon>
        <taxon>Pleosporales</taxon>
        <taxon>Pleosporineae</taxon>
        <taxon>Didymellaceae</taxon>
        <taxon>Macroventuria</taxon>
    </lineage>
</organism>
<accession>A0ACB6RWP3</accession>